<feature type="region of interest" description="Disordered" evidence="1">
    <location>
        <begin position="93"/>
        <end position="142"/>
    </location>
</feature>
<evidence type="ECO:0000313" key="2">
    <source>
        <dbReference type="EMBL" id="WOG91921.1"/>
    </source>
</evidence>
<protein>
    <submittedName>
        <fullName evidence="2">Uncharacterized protein</fullName>
    </submittedName>
</protein>
<reference evidence="2" key="2">
    <citation type="submission" date="2022-03" db="EMBL/GenBank/DDBJ databases">
        <title>Draft title - Genomic analysis of global carrot germplasm unveils the trajectory of domestication and the origin of high carotenoid orange carrot.</title>
        <authorList>
            <person name="Iorizzo M."/>
            <person name="Ellison S."/>
            <person name="Senalik D."/>
            <person name="Macko-Podgorni A."/>
            <person name="Grzebelus D."/>
            <person name="Bostan H."/>
            <person name="Rolling W."/>
            <person name="Curaba J."/>
            <person name="Simon P."/>
        </authorList>
    </citation>
    <scope>NUCLEOTIDE SEQUENCE</scope>
    <source>
        <tissue evidence="2">Leaf</tissue>
    </source>
</reference>
<sequence length="178" mass="20255">MKASAWKTCKFRIQTLMAGTPGILPPLGQLSPFCNIFCDSELRPAPLEVPSPETACNGTGPSTCEGPNRYKWLVPHTSQWVYNMTPVVTFSHQTEEGNGKQNPSASNLKRCRENEKNRRLQSKSVQTNDRVEQHKNRRGVPLERSRSRVWAVVKPRLSQQHLRFWEPSAAIQICARWS</sequence>
<dbReference type="Proteomes" id="UP000077755">
    <property type="component" value="Chromosome 3"/>
</dbReference>
<feature type="compositionally biased region" description="Basic and acidic residues" evidence="1">
    <location>
        <begin position="129"/>
        <end position="142"/>
    </location>
</feature>
<evidence type="ECO:0000313" key="3">
    <source>
        <dbReference type="Proteomes" id="UP000077755"/>
    </source>
</evidence>
<dbReference type="EMBL" id="CP093345">
    <property type="protein sequence ID" value="WOG91921.1"/>
    <property type="molecule type" value="Genomic_DNA"/>
</dbReference>
<organism evidence="2 3">
    <name type="scientific">Daucus carota subsp. sativus</name>
    <name type="common">Carrot</name>
    <dbReference type="NCBI Taxonomy" id="79200"/>
    <lineage>
        <taxon>Eukaryota</taxon>
        <taxon>Viridiplantae</taxon>
        <taxon>Streptophyta</taxon>
        <taxon>Embryophyta</taxon>
        <taxon>Tracheophyta</taxon>
        <taxon>Spermatophyta</taxon>
        <taxon>Magnoliopsida</taxon>
        <taxon>eudicotyledons</taxon>
        <taxon>Gunneridae</taxon>
        <taxon>Pentapetalae</taxon>
        <taxon>asterids</taxon>
        <taxon>campanulids</taxon>
        <taxon>Apiales</taxon>
        <taxon>Apiaceae</taxon>
        <taxon>Apioideae</taxon>
        <taxon>Scandiceae</taxon>
        <taxon>Daucinae</taxon>
        <taxon>Daucus</taxon>
        <taxon>Daucus sect. Daucus</taxon>
    </lineage>
</organism>
<dbReference type="AlphaFoldDB" id="A0A166AEY8"/>
<keyword evidence="3" id="KW-1185">Reference proteome</keyword>
<reference evidence="2" key="1">
    <citation type="journal article" date="2016" name="Nat. Genet.">
        <title>A high-quality carrot genome assembly provides new insights into carotenoid accumulation and asterid genome evolution.</title>
        <authorList>
            <person name="Iorizzo M."/>
            <person name="Ellison S."/>
            <person name="Senalik D."/>
            <person name="Zeng P."/>
            <person name="Satapoomin P."/>
            <person name="Huang J."/>
            <person name="Bowman M."/>
            <person name="Iovene M."/>
            <person name="Sanseverino W."/>
            <person name="Cavagnaro P."/>
            <person name="Yildiz M."/>
            <person name="Macko-Podgorni A."/>
            <person name="Moranska E."/>
            <person name="Grzebelus E."/>
            <person name="Grzebelus D."/>
            <person name="Ashrafi H."/>
            <person name="Zheng Z."/>
            <person name="Cheng S."/>
            <person name="Spooner D."/>
            <person name="Van Deynze A."/>
            <person name="Simon P."/>
        </authorList>
    </citation>
    <scope>NUCLEOTIDE SEQUENCE</scope>
    <source>
        <tissue evidence="2">Leaf</tissue>
    </source>
</reference>
<proteinExistence type="predicted"/>
<accession>A0A166AEY8</accession>
<dbReference type="Gramene" id="KZN01146">
    <property type="protein sequence ID" value="KZN01146"/>
    <property type="gene ID" value="DCAR_009900"/>
</dbReference>
<name>A0A166AEY8_DAUCS</name>
<evidence type="ECO:0000256" key="1">
    <source>
        <dbReference type="SAM" id="MobiDB-lite"/>
    </source>
</evidence>
<gene>
    <name evidence="2" type="ORF">DCAR_0311176</name>
</gene>